<proteinExistence type="predicted"/>
<dbReference type="KEGG" id="fra:Francci3_4131"/>
<gene>
    <name evidence="1" type="ordered locus">Francci3_4131</name>
</gene>
<sequence>MADTTGAVQAARPCRPVRLPGAAVTLAAGPGGIVTAVTVDSDGEASPDRSVMVEFPRVPLPGVAGVLVGSRPRPVAGGGLRADVEFVERPRAELVRVALGMAGLPRVGSVVVCPPGAPPGRMALAFVVAGLLRERCTPPAAVVTCAARPTLGVGKVGVPHEVRVETDGDVLCEIVYQVIEADQVSSWLAGWRRPTRPILSSVETR</sequence>
<protein>
    <submittedName>
        <fullName evidence="1">Uncharacterized protein</fullName>
    </submittedName>
</protein>
<evidence type="ECO:0000313" key="1">
    <source>
        <dbReference type="EMBL" id="ABD13479.1"/>
    </source>
</evidence>
<reference evidence="1 2" key="1">
    <citation type="journal article" date="2007" name="Genome Res.">
        <title>Genome characteristics of facultatively symbiotic Frankia sp. strains reflect host range and host plant biogeography.</title>
        <authorList>
            <person name="Normand P."/>
            <person name="Lapierre P."/>
            <person name="Tisa L.S."/>
            <person name="Gogarten J.P."/>
            <person name="Alloisio N."/>
            <person name="Bagnarol E."/>
            <person name="Bassi C.A."/>
            <person name="Berry A.M."/>
            <person name="Bickhart D.M."/>
            <person name="Choisne N."/>
            <person name="Couloux A."/>
            <person name="Cournoyer B."/>
            <person name="Cruveiller S."/>
            <person name="Daubin V."/>
            <person name="Demange N."/>
            <person name="Francino M.P."/>
            <person name="Goltsman E."/>
            <person name="Huang Y."/>
            <person name="Kopp O.R."/>
            <person name="Labarre L."/>
            <person name="Lapidus A."/>
            <person name="Lavire C."/>
            <person name="Marechal J."/>
            <person name="Martinez M."/>
            <person name="Mastronunzio J.E."/>
            <person name="Mullin B.C."/>
            <person name="Niemann J."/>
            <person name="Pujic P."/>
            <person name="Rawnsley T."/>
            <person name="Rouy Z."/>
            <person name="Schenowitz C."/>
            <person name="Sellstedt A."/>
            <person name="Tavares F."/>
            <person name="Tomkins J.P."/>
            <person name="Vallenet D."/>
            <person name="Valverde C."/>
            <person name="Wall L.G."/>
            <person name="Wang Y."/>
            <person name="Medigue C."/>
            <person name="Benson D.R."/>
        </authorList>
    </citation>
    <scope>NUCLEOTIDE SEQUENCE [LARGE SCALE GENOMIC DNA]</scope>
    <source>
        <strain evidence="2">DSM 45818 / CECT 9043 / CcI3</strain>
    </source>
</reference>
<dbReference type="EMBL" id="CP000249">
    <property type="protein sequence ID" value="ABD13479.1"/>
    <property type="molecule type" value="Genomic_DNA"/>
</dbReference>
<evidence type="ECO:0000313" key="2">
    <source>
        <dbReference type="Proteomes" id="UP000001937"/>
    </source>
</evidence>
<organism evidence="1 2">
    <name type="scientific">Frankia casuarinae (strain DSM 45818 / CECT 9043 / HFP020203 / CcI3)</name>
    <dbReference type="NCBI Taxonomy" id="106370"/>
    <lineage>
        <taxon>Bacteria</taxon>
        <taxon>Bacillati</taxon>
        <taxon>Actinomycetota</taxon>
        <taxon>Actinomycetes</taxon>
        <taxon>Frankiales</taxon>
        <taxon>Frankiaceae</taxon>
        <taxon>Frankia</taxon>
    </lineage>
</organism>
<dbReference type="STRING" id="106370.Francci3_4131"/>
<dbReference type="Proteomes" id="UP000001937">
    <property type="component" value="Chromosome"/>
</dbReference>
<dbReference type="HOGENOM" id="CLU_1335895_0_0_11"/>
<keyword evidence="2" id="KW-1185">Reference proteome</keyword>
<accession>Q2J5G3</accession>
<name>Q2J5G3_FRACC</name>
<dbReference type="AlphaFoldDB" id="Q2J5G3"/>